<evidence type="ECO:0000256" key="4">
    <source>
        <dbReference type="ARBA" id="ARBA00022741"/>
    </source>
</evidence>
<dbReference type="GO" id="GO:0043590">
    <property type="term" value="C:bacterial nucleoid"/>
    <property type="evidence" value="ECO:0007669"/>
    <property type="project" value="TreeGrafter"/>
</dbReference>
<evidence type="ECO:0000256" key="1">
    <source>
        <dbReference type="ARBA" id="ARBA00003618"/>
    </source>
</evidence>
<dbReference type="EMBL" id="JACOPQ010000002">
    <property type="protein sequence ID" value="MBC5735823.1"/>
    <property type="molecule type" value="Genomic_DNA"/>
</dbReference>
<dbReference type="GO" id="GO:0006281">
    <property type="term" value="P:DNA repair"/>
    <property type="evidence" value="ECO:0007669"/>
    <property type="project" value="UniProtKB-KW"/>
</dbReference>
<proteinExistence type="inferred from homology"/>
<dbReference type="GO" id="GO:0006310">
    <property type="term" value="P:DNA recombination"/>
    <property type="evidence" value="ECO:0007669"/>
    <property type="project" value="InterPro"/>
</dbReference>
<feature type="domain" description="RecF/RecN/SMC N-terminal" evidence="10">
    <location>
        <begin position="3"/>
        <end position="511"/>
    </location>
</feature>
<keyword evidence="4" id="KW-0547">Nucleotide-binding</keyword>
<dbReference type="GO" id="GO:0009432">
    <property type="term" value="P:SOS response"/>
    <property type="evidence" value="ECO:0007669"/>
    <property type="project" value="TreeGrafter"/>
</dbReference>
<evidence type="ECO:0000256" key="8">
    <source>
        <dbReference type="ARBA" id="ARBA00033408"/>
    </source>
</evidence>
<dbReference type="InterPro" id="IPR004604">
    <property type="entry name" value="DNA_recomb/repair_RecN"/>
</dbReference>
<dbReference type="AlphaFoldDB" id="A0A8J6J8V6"/>
<dbReference type="InterPro" id="IPR003395">
    <property type="entry name" value="RecF/RecN/SMC_N"/>
</dbReference>
<dbReference type="NCBIfam" id="TIGR00634">
    <property type="entry name" value="recN"/>
    <property type="match status" value="1"/>
</dbReference>
<dbReference type="Proteomes" id="UP000607645">
    <property type="component" value="Unassembled WGS sequence"/>
</dbReference>
<dbReference type="Gene3D" id="3.40.50.300">
    <property type="entry name" value="P-loop containing nucleotide triphosphate hydrolases"/>
    <property type="match status" value="2"/>
</dbReference>
<name>A0A8J6J8V6_9FIRM</name>
<dbReference type="CDD" id="cd03241">
    <property type="entry name" value="ABC_RecN"/>
    <property type="match status" value="2"/>
</dbReference>
<accession>A0A8J6J8V6</accession>
<dbReference type="GO" id="GO:0005524">
    <property type="term" value="F:ATP binding"/>
    <property type="evidence" value="ECO:0007669"/>
    <property type="project" value="UniProtKB-KW"/>
</dbReference>
<evidence type="ECO:0000256" key="2">
    <source>
        <dbReference type="ARBA" id="ARBA00009441"/>
    </source>
</evidence>
<evidence type="ECO:0000256" key="3">
    <source>
        <dbReference type="ARBA" id="ARBA00021315"/>
    </source>
</evidence>
<dbReference type="FunFam" id="3.40.50.300:FF:000356">
    <property type="entry name" value="DNA repair protein RecN"/>
    <property type="match status" value="1"/>
</dbReference>
<dbReference type="SUPFAM" id="SSF52540">
    <property type="entry name" value="P-loop containing nucleoside triphosphate hydrolases"/>
    <property type="match status" value="1"/>
</dbReference>
<evidence type="ECO:0000256" key="6">
    <source>
        <dbReference type="ARBA" id="ARBA00022840"/>
    </source>
</evidence>
<dbReference type="PANTHER" id="PTHR11059">
    <property type="entry name" value="DNA REPAIR PROTEIN RECN"/>
    <property type="match status" value="1"/>
</dbReference>
<evidence type="ECO:0000256" key="7">
    <source>
        <dbReference type="ARBA" id="ARBA00023204"/>
    </source>
</evidence>
<protein>
    <recommendedName>
        <fullName evidence="3 9">DNA repair protein RecN</fullName>
    </recommendedName>
    <alternativeName>
        <fullName evidence="8 9">Recombination protein N</fullName>
    </alternativeName>
</protein>
<organism evidence="11 12">
    <name type="scientific">Lawsonibacter faecis</name>
    <dbReference type="NCBI Taxonomy" id="2763052"/>
    <lineage>
        <taxon>Bacteria</taxon>
        <taxon>Bacillati</taxon>
        <taxon>Bacillota</taxon>
        <taxon>Clostridia</taxon>
        <taxon>Eubacteriales</taxon>
        <taxon>Oscillospiraceae</taxon>
        <taxon>Lawsonibacter</taxon>
    </lineage>
</organism>
<evidence type="ECO:0000313" key="12">
    <source>
        <dbReference type="Proteomes" id="UP000607645"/>
    </source>
</evidence>
<evidence type="ECO:0000256" key="5">
    <source>
        <dbReference type="ARBA" id="ARBA00022763"/>
    </source>
</evidence>
<keyword evidence="7 9" id="KW-0234">DNA repair</keyword>
<evidence type="ECO:0000256" key="9">
    <source>
        <dbReference type="PIRNR" id="PIRNR003128"/>
    </source>
</evidence>
<comment type="similarity">
    <text evidence="2 9">Belongs to the RecN family.</text>
</comment>
<evidence type="ECO:0000313" key="11">
    <source>
        <dbReference type="EMBL" id="MBC5735823.1"/>
    </source>
</evidence>
<dbReference type="RefSeq" id="WP_155146522.1">
    <property type="nucleotide sequence ID" value="NZ_JACOPQ010000002.1"/>
</dbReference>
<reference evidence="11" key="1">
    <citation type="submission" date="2020-08" db="EMBL/GenBank/DDBJ databases">
        <title>Genome public.</title>
        <authorList>
            <person name="Liu C."/>
            <person name="Sun Q."/>
        </authorList>
    </citation>
    <scope>NUCLEOTIDE SEQUENCE</scope>
    <source>
        <strain evidence="11">NSJ-52</strain>
    </source>
</reference>
<gene>
    <name evidence="11" type="primary">recN</name>
    <name evidence="11" type="ORF">H8S62_02200</name>
</gene>
<sequence>MLSLLHIENIAVIESADIQFDGGFNALTGETGAGKSIVIDAIGAIIGERTSRDLIRTGAKSARVEAVFTHLPSLPWFEENGMGPDEDGNLILQREIQPDGKNVCRLAGRLLTVSQLRALGSQLVNIHGQHDGQQLLDERCHLSYLDSFGATEALREDYRAAYDSLAAIQREIAALEMDEAEKSRRIDSLNFQIGELERAGLKAGEEEALSERRSLLRNAGKLIEAVENAHYALSGDEDSEGAAALIATAEYALTPAGEMSGQAAALLERIAELRCAADDVAETLRDLRGSFDFEPGELDEVESRLDVIYRLRKKYGNSVEEMLEYLENCRKELDEIQFSSDTIARLEKNYAQALKNAGARAKALSDARHQAAEALQTRIQSELAQLDMPKVRFQVEFAAVGGKNGLDETGMDAVQFLMSANVGEALKPIQKIASGGELARIMLALKNVLAENDDVTTLVFDEVDTGVSGRAAQKVAEKMADVAGHKQVLCVTHLPQIAAMADVHFSVEKGESKGRTFTAVERLSRDRRKEELARLTSGEHVTIAALESAGELLDGAQTYKKGKSRP</sequence>
<keyword evidence="6" id="KW-0067">ATP-binding</keyword>
<dbReference type="PIRSF" id="PIRSF003128">
    <property type="entry name" value="RecN"/>
    <property type="match status" value="1"/>
</dbReference>
<dbReference type="InterPro" id="IPR027417">
    <property type="entry name" value="P-loop_NTPase"/>
</dbReference>
<dbReference type="Pfam" id="PF02463">
    <property type="entry name" value="SMC_N"/>
    <property type="match status" value="1"/>
</dbReference>
<keyword evidence="12" id="KW-1185">Reference proteome</keyword>
<comment type="caution">
    <text evidence="11">The sequence shown here is derived from an EMBL/GenBank/DDBJ whole genome shotgun (WGS) entry which is preliminary data.</text>
</comment>
<evidence type="ECO:0000259" key="10">
    <source>
        <dbReference type="Pfam" id="PF02463"/>
    </source>
</evidence>
<keyword evidence="5 9" id="KW-0227">DNA damage</keyword>
<dbReference type="PANTHER" id="PTHR11059:SF0">
    <property type="entry name" value="DNA REPAIR PROTEIN RECN"/>
    <property type="match status" value="1"/>
</dbReference>
<dbReference type="FunFam" id="3.40.50.300:FF:000319">
    <property type="entry name" value="DNA repair protein RecN"/>
    <property type="match status" value="1"/>
</dbReference>
<comment type="function">
    <text evidence="1 9">May be involved in recombinational repair of damaged DNA.</text>
</comment>